<dbReference type="GO" id="GO:0006836">
    <property type="term" value="P:neurotransmitter transport"/>
    <property type="evidence" value="ECO:0007669"/>
    <property type="project" value="UniProtKB-KW"/>
</dbReference>
<evidence type="ECO:0000313" key="9">
    <source>
        <dbReference type="EMBL" id="KAK9304773.1"/>
    </source>
</evidence>
<dbReference type="Gene3D" id="1.20.5.110">
    <property type="match status" value="1"/>
</dbReference>
<evidence type="ECO:0000256" key="4">
    <source>
        <dbReference type="ARBA" id="ARBA00022775"/>
    </source>
</evidence>
<evidence type="ECO:0000256" key="3">
    <source>
        <dbReference type="ARBA" id="ARBA00022692"/>
    </source>
</evidence>
<dbReference type="InterPro" id="IPR045242">
    <property type="entry name" value="Syntaxin"/>
</dbReference>
<dbReference type="CDD" id="cd15848">
    <property type="entry name" value="SNARE_syntaxin1-like"/>
    <property type="match status" value="1"/>
</dbReference>
<dbReference type="GO" id="GO:0048278">
    <property type="term" value="P:vesicle docking"/>
    <property type="evidence" value="ECO:0007669"/>
    <property type="project" value="TreeGrafter"/>
</dbReference>
<evidence type="ECO:0000256" key="7">
    <source>
        <dbReference type="SAM" id="Phobius"/>
    </source>
</evidence>
<proteinExistence type="inferred from homology"/>
<comment type="subcellular location">
    <subcellularLocation>
        <location evidence="1">Membrane</location>
        <topology evidence="1">Single-pass type IV membrane protein</topology>
    </subcellularLocation>
</comment>
<gene>
    <name evidence="9" type="ORF">QLX08_003980</name>
</gene>
<dbReference type="GO" id="GO:0005484">
    <property type="term" value="F:SNAP receptor activity"/>
    <property type="evidence" value="ECO:0007669"/>
    <property type="project" value="TreeGrafter"/>
</dbReference>
<dbReference type="Proteomes" id="UP001432146">
    <property type="component" value="Unassembled WGS sequence"/>
</dbReference>
<evidence type="ECO:0000256" key="1">
    <source>
        <dbReference type="ARBA" id="ARBA00004211"/>
    </source>
</evidence>
<dbReference type="Gene3D" id="1.20.58.70">
    <property type="match status" value="1"/>
</dbReference>
<dbReference type="GO" id="GO:0031201">
    <property type="term" value="C:SNARE complex"/>
    <property type="evidence" value="ECO:0007669"/>
    <property type="project" value="TreeGrafter"/>
</dbReference>
<organism evidence="9 10">
    <name type="scientific">Tetragonisca angustula</name>
    <dbReference type="NCBI Taxonomy" id="166442"/>
    <lineage>
        <taxon>Eukaryota</taxon>
        <taxon>Metazoa</taxon>
        <taxon>Ecdysozoa</taxon>
        <taxon>Arthropoda</taxon>
        <taxon>Hexapoda</taxon>
        <taxon>Insecta</taxon>
        <taxon>Pterygota</taxon>
        <taxon>Neoptera</taxon>
        <taxon>Endopterygota</taxon>
        <taxon>Hymenoptera</taxon>
        <taxon>Apocrita</taxon>
        <taxon>Aculeata</taxon>
        <taxon>Apoidea</taxon>
        <taxon>Anthophila</taxon>
        <taxon>Apidae</taxon>
        <taxon>Tetragonisca</taxon>
    </lineage>
</organism>
<dbReference type="GO" id="GO:0006887">
    <property type="term" value="P:exocytosis"/>
    <property type="evidence" value="ECO:0007669"/>
    <property type="project" value="TreeGrafter"/>
</dbReference>
<sequence length="196" mass="22996">MGKEINCIDDLTLRSAREGPIHIRIKVIQYTTMIRLFSEVMEDYNASMIRYHKKCRLLLHQQKMLIRKHITSEELEKLSDAEENNLFVDNILQDSKIAKLQLSDIQSRYNDIIKVEKSIAEVRDMFTEMAFLVEKQGDQINSVEYYAGRAADDVDVGRIDIKKAEKRSQRHRKRKIKLAIIISIIIIIFLMVIIFL</sequence>
<dbReference type="InterPro" id="IPR006011">
    <property type="entry name" value="Syntaxin_N"/>
</dbReference>
<keyword evidence="6 7" id="KW-0472">Membrane</keyword>
<protein>
    <recommendedName>
        <fullName evidence="8">t-SNARE coiled-coil homology domain-containing protein</fullName>
    </recommendedName>
</protein>
<evidence type="ECO:0000256" key="6">
    <source>
        <dbReference type="ARBA" id="ARBA00023136"/>
    </source>
</evidence>
<evidence type="ECO:0000313" key="10">
    <source>
        <dbReference type="Proteomes" id="UP001432146"/>
    </source>
</evidence>
<accession>A0AAW1A4G9</accession>
<feature type="domain" description="T-SNARE coiled-coil homology" evidence="8">
    <location>
        <begin position="102"/>
        <end position="164"/>
    </location>
</feature>
<dbReference type="GO" id="GO:0006906">
    <property type="term" value="P:vesicle fusion"/>
    <property type="evidence" value="ECO:0007669"/>
    <property type="project" value="TreeGrafter"/>
</dbReference>
<feature type="transmembrane region" description="Helical" evidence="7">
    <location>
        <begin position="176"/>
        <end position="195"/>
    </location>
</feature>
<keyword evidence="3 7" id="KW-0812">Transmembrane</keyword>
<dbReference type="PROSITE" id="PS50192">
    <property type="entry name" value="T_SNARE"/>
    <property type="match status" value="1"/>
</dbReference>
<keyword evidence="5 7" id="KW-1133">Transmembrane helix</keyword>
<reference evidence="9 10" key="1">
    <citation type="submission" date="2024-05" db="EMBL/GenBank/DDBJ databases">
        <title>The nuclear and mitochondrial genome assemblies of Tetragonisca angustula (Apidae: Meliponini), a tiny yet remarkable pollinator in the Neotropics.</title>
        <authorList>
            <person name="Ferrari R."/>
            <person name="Ricardo P.C."/>
            <person name="Dias F.C."/>
            <person name="Araujo N.S."/>
            <person name="Soares D.O."/>
            <person name="Zhou Q.-S."/>
            <person name="Zhu C.-D."/>
            <person name="Coutinho L."/>
            <person name="Airas M.C."/>
            <person name="Batista T.M."/>
        </authorList>
    </citation>
    <scope>NUCLEOTIDE SEQUENCE [LARGE SCALE GENOMIC DNA]</scope>
    <source>
        <strain evidence="9">ASF017062</strain>
        <tissue evidence="9">Abdomen</tissue>
    </source>
</reference>
<evidence type="ECO:0000259" key="8">
    <source>
        <dbReference type="PROSITE" id="PS50192"/>
    </source>
</evidence>
<dbReference type="PANTHER" id="PTHR19957">
    <property type="entry name" value="SYNTAXIN"/>
    <property type="match status" value="1"/>
</dbReference>
<dbReference type="AlphaFoldDB" id="A0AAW1A4G9"/>
<keyword evidence="10" id="KW-1185">Reference proteome</keyword>
<dbReference type="EMBL" id="JAWNGG020000060">
    <property type="protein sequence ID" value="KAK9304773.1"/>
    <property type="molecule type" value="Genomic_DNA"/>
</dbReference>
<keyword evidence="4" id="KW-0532">Neurotransmitter transport</keyword>
<dbReference type="GO" id="GO:0000149">
    <property type="term" value="F:SNARE binding"/>
    <property type="evidence" value="ECO:0007669"/>
    <property type="project" value="TreeGrafter"/>
</dbReference>
<dbReference type="Pfam" id="PF00804">
    <property type="entry name" value="Syntaxin"/>
    <property type="match status" value="1"/>
</dbReference>
<dbReference type="GO" id="GO:0012505">
    <property type="term" value="C:endomembrane system"/>
    <property type="evidence" value="ECO:0007669"/>
    <property type="project" value="TreeGrafter"/>
</dbReference>
<dbReference type="InterPro" id="IPR000727">
    <property type="entry name" value="T_SNARE_dom"/>
</dbReference>
<dbReference type="GO" id="GO:0005886">
    <property type="term" value="C:plasma membrane"/>
    <property type="evidence" value="ECO:0007669"/>
    <property type="project" value="TreeGrafter"/>
</dbReference>
<dbReference type="SUPFAM" id="SSF47661">
    <property type="entry name" value="t-snare proteins"/>
    <property type="match status" value="1"/>
</dbReference>
<dbReference type="SMART" id="SM00397">
    <property type="entry name" value="t_SNARE"/>
    <property type="match status" value="1"/>
</dbReference>
<dbReference type="PANTHER" id="PTHR19957:SF307">
    <property type="entry name" value="PROTEIN SSO1-RELATED"/>
    <property type="match status" value="1"/>
</dbReference>
<evidence type="ECO:0000256" key="5">
    <source>
        <dbReference type="ARBA" id="ARBA00022989"/>
    </source>
</evidence>
<comment type="similarity">
    <text evidence="2">Belongs to the syntaxin family.</text>
</comment>
<evidence type="ECO:0000256" key="2">
    <source>
        <dbReference type="ARBA" id="ARBA00009063"/>
    </source>
</evidence>
<dbReference type="InterPro" id="IPR010989">
    <property type="entry name" value="SNARE"/>
</dbReference>
<comment type="caution">
    <text evidence="9">The sequence shown here is derived from an EMBL/GenBank/DDBJ whole genome shotgun (WGS) entry which is preliminary data.</text>
</comment>
<dbReference type="GO" id="GO:0006886">
    <property type="term" value="P:intracellular protein transport"/>
    <property type="evidence" value="ECO:0007669"/>
    <property type="project" value="TreeGrafter"/>
</dbReference>
<keyword evidence="4" id="KW-0813">Transport</keyword>
<name>A0AAW1A4G9_9HYME</name>